<evidence type="ECO:0000256" key="1">
    <source>
        <dbReference type="ARBA" id="ARBA00004571"/>
    </source>
</evidence>
<keyword evidence="6 8" id="KW-0472">Membrane</keyword>
<evidence type="ECO:0000256" key="2">
    <source>
        <dbReference type="ARBA" id="ARBA00022448"/>
    </source>
</evidence>
<keyword evidence="7 8" id="KW-0998">Cell outer membrane</keyword>
<keyword evidence="14" id="KW-1185">Reference proteome</keyword>
<dbReference type="Gene3D" id="2.40.170.20">
    <property type="entry name" value="TonB-dependent receptor, beta-barrel domain"/>
    <property type="match status" value="1"/>
</dbReference>
<evidence type="ECO:0000256" key="4">
    <source>
        <dbReference type="ARBA" id="ARBA00022692"/>
    </source>
</evidence>
<dbReference type="AlphaFoldDB" id="A0A845UZ58"/>
<protein>
    <submittedName>
        <fullName evidence="13">TonB-dependent receptor</fullName>
    </submittedName>
</protein>
<dbReference type="Pfam" id="PF00593">
    <property type="entry name" value="TonB_dep_Rec_b-barrel"/>
    <property type="match status" value="1"/>
</dbReference>
<dbReference type="InterPro" id="IPR012910">
    <property type="entry name" value="Plug_dom"/>
</dbReference>
<dbReference type="InterPro" id="IPR036942">
    <property type="entry name" value="Beta-barrel_TonB_sf"/>
</dbReference>
<comment type="similarity">
    <text evidence="8 9">Belongs to the TonB-dependent receptor family.</text>
</comment>
<evidence type="ECO:0000256" key="5">
    <source>
        <dbReference type="ARBA" id="ARBA00023077"/>
    </source>
</evidence>
<keyword evidence="10" id="KW-0732">Signal</keyword>
<keyword evidence="13" id="KW-0675">Receptor</keyword>
<gene>
    <name evidence="13" type="ORF">G3I74_07525</name>
</gene>
<dbReference type="Pfam" id="PF07715">
    <property type="entry name" value="Plug"/>
    <property type="match status" value="1"/>
</dbReference>
<evidence type="ECO:0000256" key="7">
    <source>
        <dbReference type="ARBA" id="ARBA00023237"/>
    </source>
</evidence>
<dbReference type="InterPro" id="IPR000531">
    <property type="entry name" value="Beta-barrel_TonB"/>
</dbReference>
<feature type="domain" description="TonB-dependent receptor-like beta-barrel" evidence="11">
    <location>
        <begin position="363"/>
        <end position="847"/>
    </location>
</feature>
<evidence type="ECO:0000256" key="10">
    <source>
        <dbReference type="SAM" id="SignalP"/>
    </source>
</evidence>
<reference evidence="13 14" key="1">
    <citation type="submission" date="2020-02" db="EMBL/GenBank/DDBJ databases">
        <authorList>
            <person name="Zhang X.-Y."/>
        </authorList>
    </citation>
    <scope>NUCLEOTIDE SEQUENCE [LARGE SCALE GENOMIC DNA]</scope>
    <source>
        <strain evidence="13 14">C33</strain>
    </source>
</reference>
<organism evidence="13 14">
    <name type="scientific">Wenzhouxiangella limi</name>
    <dbReference type="NCBI Taxonomy" id="2707351"/>
    <lineage>
        <taxon>Bacteria</taxon>
        <taxon>Pseudomonadati</taxon>
        <taxon>Pseudomonadota</taxon>
        <taxon>Gammaproteobacteria</taxon>
        <taxon>Chromatiales</taxon>
        <taxon>Wenzhouxiangellaceae</taxon>
        <taxon>Wenzhouxiangella</taxon>
    </lineage>
</organism>
<sequence length="882" mass="95294">MKHNRKPLATAIHSALGAGVVAGLAMTAAPVLAQDQGEEMTEDRIVVTGSRIVRDDLDGAVPVQIIDRASIEFSGKTSVADLLRNQPINSGGSFRPQSGSTAQSFGGVSLRALGEGRTLVLIDGRRAPTAPNVGSGQDLNAIPLAAVERIEILSDGASAIYGSDAIGGVVNIITRQDFTGAELMIGASDPKRKGGETREASAIMGVSGADGRILAGVSNNKRDIIFQRDREWSRGGNSIFSNNFLTSGFGFLDHPEFGSANVPGCQGEGFVVSGERCFYDFTLQAADEAEIENQSIFLRGSYDINPDWSLHLNSGVTRVKSFGRYAPVPSSPWLVGGFGAIVLDSGLPNHPATPPDQGGLNPNWQDYQEYADDTLLLTHRFAANGPRDTNTDASVYDLDIFMTGRVGEYDVEFGARRVESQYYELGRNYVVSALAQPQFDSGAYNIYDPFGNPQDVLQSFTATINRDARFVSREYRGLITGDLFEMANGPAGFAFGAEYRDEDYKDIFDDLQANGNITGSSGNSAFGDRDQWAVYGELLFPVLEDLEVSLAGRYDDYSDFGTNFSPKVSLRWDPLDTVGFRASYGEGFRAPPLDLLSLQPSFSADSVVHAPTAENFGNEDLTEAIQVNGFVIANPDLGAEQSEQFSFGAVFEPTNWLTATLDYWSIEITDRVAGIGAQQIINCLEGTTTNCPPGLASFPAGSSGPDADLGLGAQFGENGQITFLQRGFASLGTIETDGIDASVRTNWDFGEFGTLTSEINASYLMTQEIDNGSNVAGEAGLPEWRAVWANSHAWGDFNFAWNINYIGPQDSAESPNLDSLPSWVTHDVQASYFTPWNGRITLGVDNLVDKDPVLDPGQGRGFDFELYNGYGRITYLRYTQNF</sequence>
<keyword evidence="3 8" id="KW-1134">Transmembrane beta strand</keyword>
<accession>A0A845UZ58</accession>
<dbReference type="Gene3D" id="2.170.130.10">
    <property type="entry name" value="TonB-dependent receptor, plug domain"/>
    <property type="match status" value="1"/>
</dbReference>
<keyword evidence="4 8" id="KW-0812">Transmembrane</keyword>
<keyword evidence="5 9" id="KW-0798">TonB box</keyword>
<feature type="signal peptide" evidence="10">
    <location>
        <begin position="1"/>
        <end position="33"/>
    </location>
</feature>
<dbReference type="CDD" id="cd01347">
    <property type="entry name" value="ligand_gated_channel"/>
    <property type="match status" value="1"/>
</dbReference>
<comment type="subcellular location">
    <subcellularLocation>
        <location evidence="1 8">Cell outer membrane</location>
        <topology evidence="1 8">Multi-pass membrane protein</topology>
    </subcellularLocation>
</comment>
<evidence type="ECO:0000313" key="14">
    <source>
        <dbReference type="Proteomes" id="UP000484885"/>
    </source>
</evidence>
<proteinExistence type="inferred from homology"/>
<evidence type="ECO:0000256" key="3">
    <source>
        <dbReference type="ARBA" id="ARBA00022452"/>
    </source>
</evidence>
<dbReference type="GO" id="GO:0009279">
    <property type="term" value="C:cell outer membrane"/>
    <property type="evidence" value="ECO:0007669"/>
    <property type="project" value="UniProtKB-SubCell"/>
</dbReference>
<dbReference type="InterPro" id="IPR037066">
    <property type="entry name" value="Plug_dom_sf"/>
</dbReference>
<dbReference type="SUPFAM" id="SSF56935">
    <property type="entry name" value="Porins"/>
    <property type="match status" value="1"/>
</dbReference>
<dbReference type="InterPro" id="IPR039426">
    <property type="entry name" value="TonB-dep_rcpt-like"/>
</dbReference>
<feature type="domain" description="TonB-dependent receptor plug" evidence="12">
    <location>
        <begin position="58"/>
        <end position="169"/>
    </location>
</feature>
<comment type="caution">
    <text evidence="13">The sequence shown here is derived from an EMBL/GenBank/DDBJ whole genome shotgun (WGS) entry which is preliminary data.</text>
</comment>
<dbReference type="EMBL" id="JAAGSC010000040">
    <property type="protein sequence ID" value="NDY95572.1"/>
    <property type="molecule type" value="Genomic_DNA"/>
</dbReference>
<dbReference type="PANTHER" id="PTHR47234">
    <property type="match status" value="1"/>
</dbReference>
<evidence type="ECO:0000256" key="8">
    <source>
        <dbReference type="PROSITE-ProRule" id="PRU01360"/>
    </source>
</evidence>
<name>A0A845UZ58_9GAMM</name>
<evidence type="ECO:0000256" key="6">
    <source>
        <dbReference type="ARBA" id="ARBA00023136"/>
    </source>
</evidence>
<feature type="chain" id="PRO_5032397315" evidence="10">
    <location>
        <begin position="34"/>
        <end position="882"/>
    </location>
</feature>
<evidence type="ECO:0000313" key="13">
    <source>
        <dbReference type="EMBL" id="NDY95572.1"/>
    </source>
</evidence>
<dbReference type="PROSITE" id="PS52016">
    <property type="entry name" value="TONB_DEPENDENT_REC_3"/>
    <property type="match status" value="1"/>
</dbReference>
<evidence type="ECO:0000259" key="11">
    <source>
        <dbReference type="Pfam" id="PF00593"/>
    </source>
</evidence>
<evidence type="ECO:0000259" key="12">
    <source>
        <dbReference type="Pfam" id="PF07715"/>
    </source>
</evidence>
<keyword evidence="2 8" id="KW-0813">Transport</keyword>
<dbReference type="PANTHER" id="PTHR47234:SF2">
    <property type="entry name" value="TONB-DEPENDENT RECEPTOR"/>
    <property type="match status" value="1"/>
</dbReference>
<dbReference type="Proteomes" id="UP000484885">
    <property type="component" value="Unassembled WGS sequence"/>
</dbReference>
<dbReference type="RefSeq" id="WP_164210973.1">
    <property type="nucleotide sequence ID" value="NZ_JAAGSC010000040.1"/>
</dbReference>
<evidence type="ECO:0000256" key="9">
    <source>
        <dbReference type="RuleBase" id="RU003357"/>
    </source>
</evidence>